<organism evidence="1 2">
    <name type="scientific">Arenicella xantha</name>
    <dbReference type="NCBI Taxonomy" id="644221"/>
    <lineage>
        <taxon>Bacteria</taxon>
        <taxon>Pseudomonadati</taxon>
        <taxon>Pseudomonadota</taxon>
        <taxon>Gammaproteobacteria</taxon>
        <taxon>Arenicellales</taxon>
        <taxon>Arenicellaceae</taxon>
        <taxon>Arenicella</taxon>
    </lineage>
</organism>
<proteinExistence type="predicted"/>
<keyword evidence="2" id="KW-1185">Reference proteome</keyword>
<dbReference type="AlphaFoldDB" id="A0A395JHL1"/>
<sequence>MILRLFLLLVGLLIILPVQAKEDCTKRFCIKGMPGEVEYLKSQIGEKSPEIINTIISEKESQNIPFDSITLEFVMYDVFLLSMQKPDYYGSKVLLLKQGDNWSVLHESDAIY</sequence>
<protein>
    <submittedName>
        <fullName evidence="1">Uncharacterized protein</fullName>
    </submittedName>
</protein>
<accession>A0A395JHL1</accession>
<dbReference type="RefSeq" id="WP_147251077.1">
    <property type="nucleotide sequence ID" value="NZ_QNRT01000015.1"/>
</dbReference>
<comment type="caution">
    <text evidence="1">The sequence shown here is derived from an EMBL/GenBank/DDBJ whole genome shotgun (WGS) entry which is preliminary data.</text>
</comment>
<gene>
    <name evidence="1" type="ORF">DFR28_1158</name>
</gene>
<reference evidence="1 2" key="1">
    <citation type="submission" date="2018-06" db="EMBL/GenBank/DDBJ databases">
        <title>Genomic Encyclopedia of Type Strains, Phase IV (KMG-IV): sequencing the most valuable type-strain genomes for metagenomic binning, comparative biology and taxonomic classification.</title>
        <authorList>
            <person name="Goeker M."/>
        </authorList>
    </citation>
    <scope>NUCLEOTIDE SEQUENCE [LARGE SCALE GENOMIC DNA]</scope>
    <source>
        <strain evidence="1 2">DSM 24032</strain>
    </source>
</reference>
<name>A0A395JHL1_9GAMM</name>
<dbReference type="InParanoid" id="A0A395JHL1"/>
<evidence type="ECO:0000313" key="2">
    <source>
        <dbReference type="Proteomes" id="UP000253083"/>
    </source>
</evidence>
<dbReference type="Proteomes" id="UP000253083">
    <property type="component" value="Unassembled WGS sequence"/>
</dbReference>
<dbReference type="EMBL" id="QNRT01000015">
    <property type="protein sequence ID" value="RBP47005.1"/>
    <property type="molecule type" value="Genomic_DNA"/>
</dbReference>
<evidence type="ECO:0000313" key="1">
    <source>
        <dbReference type="EMBL" id="RBP47005.1"/>
    </source>
</evidence>